<sequence length="475" mass="52007">MLTASSLEKDAYHQAMITQVKQEKGFAVLISTVLLAMAAILFTANMAYSQLVNNQIVGNYYRNNEAFANAESGVNFVLSQLDDPQRAQLLLNTLPVTYNNSASHYRVQVDKLTTNRLIITSDATSVDGSAIRQINLEVEFYLNFPIPNAALSVNGKLNLDESALVNDGCEGLEQSDCLASGNVAEAMLVSNPNIEIPVDDDDCSGERSGENVIADNVLKGTSLVSVIAKTTTADDVERYNWEMGELPETSYISELPVDPDFKAGSLFEATFAIPMNADNLDKIWDNAAQIDTSYGGNCSDQFQVIDEEKEIIYIKGDCDISQYYTQQSKTSENKVFTIGSAKHPKLVFIEGGTFKTQPNTGARVVGMLYFLPGSHAHVDGHGKPIDLNGNRLSKYAEAIQVPDINIDMGGINVNGALLSEYKCSHDGHDRSNSNNTKQHFSARFDKLVLDKLYDNLGVKPTSSGYRIAAGTWRDF</sequence>
<keyword evidence="3" id="KW-1185">Reference proteome</keyword>
<name>A0ABQ6E102_9GAMM</name>
<evidence type="ECO:0008006" key="4">
    <source>
        <dbReference type="Google" id="ProtNLM"/>
    </source>
</evidence>
<keyword evidence="1" id="KW-1133">Transmembrane helix</keyword>
<accession>A0ABQ6E102</accession>
<dbReference type="Proteomes" id="UP001157353">
    <property type="component" value="Unassembled WGS sequence"/>
</dbReference>
<evidence type="ECO:0000256" key="1">
    <source>
        <dbReference type="SAM" id="Phobius"/>
    </source>
</evidence>
<organism evidence="2 3">
    <name type="scientific">Psychromonas marina</name>
    <dbReference type="NCBI Taxonomy" id="88364"/>
    <lineage>
        <taxon>Bacteria</taxon>
        <taxon>Pseudomonadati</taxon>
        <taxon>Pseudomonadota</taxon>
        <taxon>Gammaproteobacteria</taxon>
        <taxon>Alteromonadales</taxon>
        <taxon>Psychromonadaceae</taxon>
        <taxon>Psychromonas</taxon>
    </lineage>
</organism>
<keyword evidence="1" id="KW-0472">Membrane</keyword>
<evidence type="ECO:0000313" key="2">
    <source>
        <dbReference type="EMBL" id="GLS90939.1"/>
    </source>
</evidence>
<protein>
    <recommendedName>
        <fullName evidence="4">Type 4 fimbrial biogenesis protein PilX N-terminal domain-containing protein</fullName>
    </recommendedName>
</protein>
<feature type="transmembrane region" description="Helical" evidence="1">
    <location>
        <begin position="26"/>
        <end position="48"/>
    </location>
</feature>
<proteinExistence type="predicted"/>
<comment type="caution">
    <text evidence="2">The sequence shown here is derived from an EMBL/GenBank/DDBJ whole genome shotgun (WGS) entry which is preliminary data.</text>
</comment>
<dbReference type="EMBL" id="BSPQ01000005">
    <property type="protein sequence ID" value="GLS90939.1"/>
    <property type="molecule type" value="Genomic_DNA"/>
</dbReference>
<gene>
    <name evidence="2" type="ORF">GCM10007916_20060</name>
</gene>
<keyword evidence="1" id="KW-0812">Transmembrane</keyword>
<evidence type="ECO:0000313" key="3">
    <source>
        <dbReference type="Proteomes" id="UP001157353"/>
    </source>
</evidence>
<reference evidence="3" key="1">
    <citation type="journal article" date="2019" name="Int. J. Syst. Evol. Microbiol.">
        <title>The Global Catalogue of Microorganisms (GCM) 10K type strain sequencing project: providing services to taxonomists for standard genome sequencing and annotation.</title>
        <authorList>
            <consortium name="The Broad Institute Genomics Platform"/>
            <consortium name="The Broad Institute Genome Sequencing Center for Infectious Disease"/>
            <person name="Wu L."/>
            <person name="Ma J."/>
        </authorList>
    </citation>
    <scope>NUCLEOTIDE SEQUENCE [LARGE SCALE GENOMIC DNA]</scope>
    <source>
        <strain evidence="3">NBRC 103166</strain>
    </source>
</reference>